<organism evidence="1">
    <name type="scientific">Arundo donax</name>
    <name type="common">Giant reed</name>
    <name type="synonym">Donax arundinaceus</name>
    <dbReference type="NCBI Taxonomy" id="35708"/>
    <lineage>
        <taxon>Eukaryota</taxon>
        <taxon>Viridiplantae</taxon>
        <taxon>Streptophyta</taxon>
        <taxon>Embryophyta</taxon>
        <taxon>Tracheophyta</taxon>
        <taxon>Spermatophyta</taxon>
        <taxon>Magnoliopsida</taxon>
        <taxon>Liliopsida</taxon>
        <taxon>Poales</taxon>
        <taxon>Poaceae</taxon>
        <taxon>PACMAD clade</taxon>
        <taxon>Arundinoideae</taxon>
        <taxon>Arundineae</taxon>
        <taxon>Arundo</taxon>
    </lineage>
</organism>
<reference evidence="1" key="1">
    <citation type="submission" date="2014-09" db="EMBL/GenBank/DDBJ databases">
        <authorList>
            <person name="Magalhaes I.L.F."/>
            <person name="Oliveira U."/>
            <person name="Santos F.R."/>
            <person name="Vidigal T.H.D.A."/>
            <person name="Brescovit A.D."/>
            <person name="Santos A.J."/>
        </authorList>
    </citation>
    <scope>NUCLEOTIDE SEQUENCE</scope>
    <source>
        <tissue evidence="1">Shoot tissue taken approximately 20 cm above the soil surface</tissue>
    </source>
</reference>
<sequence length="14" mass="1768">MEMFIKPSQPHEFF</sequence>
<reference evidence="1" key="2">
    <citation type="journal article" date="2015" name="Data Brief">
        <title>Shoot transcriptome of the giant reed, Arundo donax.</title>
        <authorList>
            <person name="Barrero R.A."/>
            <person name="Guerrero F.D."/>
            <person name="Moolhuijzen P."/>
            <person name="Goolsby J.A."/>
            <person name="Tidwell J."/>
            <person name="Bellgard S.E."/>
            <person name="Bellgard M.I."/>
        </authorList>
    </citation>
    <scope>NUCLEOTIDE SEQUENCE</scope>
    <source>
        <tissue evidence="1">Shoot tissue taken approximately 20 cm above the soil surface</tissue>
    </source>
</reference>
<proteinExistence type="predicted"/>
<evidence type="ECO:0000313" key="1">
    <source>
        <dbReference type="EMBL" id="JAD28003.1"/>
    </source>
</evidence>
<name>A0A0A8YQB3_ARUDO</name>
<protein>
    <submittedName>
        <fullName evidence="1">Uncharacterized protein</fullName>
    </submittedName>
</protein>
<accession>A0A0A8YQB3</accession>
<dbReference type="EMBL" id="GBRH01269892">
    <property type="protein sequence ID" value="JAD28003.1"/>
    <property type="molecule type" value="Transcribed_RNA"/>
</dbReference>